<evidence type="ECO:0000259" key="1">
    <source>
        <dbReference type="SMART" id="SM00642"/>
    </source>
</evidence>
<dbReference type="CDD" id="cd11336">
    <property type="entry name" value="AmyAc_MTSase"/>
    <property type="match status" value="1"/>
</dbReference>
<protein>
    <submittedName>
        <fullName evidence="2">Malto-oligosyltrehalose synthase</fullName>
    </submittedName>
</protein>
<dbReference type="AlphaFoldDB" id="A0A5D0XTY3"/>
<accession>A0A5D0XTY3</accession>
<dbReference type="Gene3D" id="3.30.1590.10">
    <property type="entry name" value="Maltooligosyl trehalose synthase, domain 2"/>
    <property type="match status" value="1"/>
</dbReference>
<dbReference type="SMART" id="SM00642">
    <property type="entry name" value="Aamy"/>
    <property type="match status" value="1"/>
</dbReference>
<dbReference type="InterPro" id="IPR006047">
    <property type="entry name" value="GH13_cat_dom"/>
</dbReference>
<evidence type="ECO:0000313" key="3">
    <source>
        <dbReference type="Proteomes" id="UP000323410"/>
    </source>
</evidence>
<dbReference type="GO" id="GO:0047470">
    <property type="term" value="F:(1,4)-alpha-D-glucan 1-alpha-D-glucosylmutase activity"/>
    <property type="evidence" value="ECO:0007669"/>
    <property type="project" value="TreeGrafter"/>
</dbReference>
<dbReference type="RefSeq" id="WP_148599299.1">
    <property type="nucleotide sequence ID" value="NZ_VSLD01000001.1"/>
</dbReference>
<dbReference type="Gene3D" id="1.10.10.470">
    <property type="entry name" value="Maltooligosyl trehalose synthase, domain 4"/>
    <property type="match status" value="1"/>
</dbReference>
<keyword evidence="3" id="KW-1185">Reference proteome</keyword>
<sequence>MLTPTSTYRLQIRDEFDLHEAAALVPYLHDLGVDWVYLSPILTAEEGSDHGYDMTDPSAVDPVRGGPDGLAALSEAARAAGMGVLVDIVPNHMGVQTPADNAWWWQLLQEGRGSRMAEAFDVDWDAGGGRIRIPVLGDGEDELDQLSLVDGELRYYDNRFPLAEGSAHPGDSAAEVHARQHYELVNWRRADSELNYRRFFGVNTLAGLRVEVPWVFEESHAEVKRWFDDGLVDGLRIDHPDGLADPEGYLRDLRSLTGGAYVLVEKILEPGETLPAEWDTAGTTGYDALAEIDRLFTDPDGEHALTGSVPVDPFHEMIHHTKRGIADGILRSEVLRLARLVPTDAGLDADVAVDAIAELLTCFPVYRSYLPGGAQYLADAVRDARIRRPDLTDAISTLHPLLNPFLNGVGELSELPRRFQQTSGMVMAKGVEDTAFYRYSRLVSLNEVGADPSIFSIEPLELHRRLLERETANPLAMTTLSTHDTKRSEDTRARISVLSELAEDWVGILGRLEELAPIGDATFAPLLWQSLIGAWPLGRERAHAYAEKASREADLSTHWTAPDEAFERGMHAAVDAAFDDAAVAALITETVERIRDAGWSTSLAQKLLQLTMPGVPDVYQGTEFWDTSLVDPDNRREVDYEARRKVLTDIDFGALPEVGPGAEAKMLVVSRALKLRRDRPELFTGYTAVTASGAAAGHVFAFDRGGAITLVTRLPYGLARRGGWEGTTLELPAGTYTCALTGATVSGGTVHAAEIFATFPAALLVQEDAA</sequence>
<feature type="domain" description="Glycosyl hydrolase family 13 catalytic" evidence="1">
    <location>
        <begin position="4"/>
        <end position="651"/>
    </location>
</feature>
<dbReference type="PANTHER" id="PTHR10357">
    <property type="entry name" value="ALPHA-AMYLASE FAMILY MEMBER"/>
    <property type="match status" value="1"/>
</dbReference>
<comment type="caution">
    <text evidence="2">The sequence shown here is derived from an EMBL/GenBank/DDBJ whole genome shotgun (WGS) entry which is preliminary data.</text>
</comment>
<dbReference type="PANTHER" id="PTHR10357:SF216">
    <property type="entry name" value="MALTOOLIGOSYL TREHALOSE SYNTHASE-RELATED"/>
    <property type="match status" value="1"/>
</dbReference>
<dbReference type="GO" id="GO:0005992">
    <property type="term" value="P:trehalose biosynthetic process"/>
    <property type="evidence" value="ECO:0007669"/>
    <property type="project" value="TreeGrafter"/>
</dbReference>
<dbReference type="InterPro" id="IPR012767">
    <property type="entry name" value="Trehalose_TreY"/>
</dbReference>
<dbReference type="InterPro" id="IPR017853">
    <property type="entry name" value="GH"/>
</dbReference>
<dbReference type="InterPro" id="IPR013797">
    <property type="entry name" value="Maltooligo_trehalose_synth_4"/>
</dbReference>
<dbReference type="Proteomes" id="UP000323410">
    <property type="component" value="Unassembled WGS sequence"/>
</dbReference>
<dbReference type="Gene3D" id="3.20.20.80">
    <property type="entry name" value="Glycosidases"/>
    <property type="match status" value="1"/>
</dbReference>
<evidence type="ECO:0000313" key="2">
    <source>
        <dbReference type="EMBL" id="TYC99979.1"/>
    </source>
</evidence>
<reference evidence="2 3" key="1">
    <citation type="submission" date="2019-08" db="EMBL/GenBank/DDBJ databases">
        <title>Genone of Arthrobacter echini P9.</title>
        <authorList>
            <person name="Bowman J.P."/>
        </authorList>
    </citation>
    <scope>NUCLEOTIDE SEQUENCE [LARGE SCALE GENOMIC DNA]</scope>
    <source>
        <strain evidence="2 3">P9</strain>
    </source>
</reference>
<dbReference type="NCBIfam" id="TIGR02401">
    <property type="entry name" value="trehalose_TreY"/>
    <property type="match status" value="1"/>
</dbReference>
<dbReference type="Gene3D" id="1.10.150.200">
    <property type="entry name" value="Maltooligosyl trehalose synthase, domain 3"/>
    <property type="match status" value="1"/>
</dbReference>
<dbReference type="EMBL" id="VSLD01000001">
    <property type="protein sequence ID" value="TYC99979.1"/>
    <property type="molecule type" value="Genomic_DNA"/>
</dbReference>
<dbReference type="Pfam" id="PF00128">
    <property type="entry name" value="Alpha-amylase"/>
    <property type="match status" value="1"/>
</dbReference>
<organism evidence="2 3">
    <name type="scientific">Arthrobacter echini</name>
    <dbReference type="NCBI Taxonomy" id="1529066"/>
    <lineage>
        <taxon>Bacteria</taxon>
        <taxon>Bacillati</taxon>
        <taxon>Actinomycetota</taxon>
        <taxon>Actinomycetes</taxon>
        <taxon>Micrococcales</taxon>
        <taxon>Micrococcaceae</taxon>
        <taxon>Arthrobacter</taxon>
    </lineage>
</organism>
<dbReference type="GO" id="GO:0030980">
    <property type="term" value="P:alpha-glucan catabolic process"/>
    <property type="evidence" value="ECO:0007669"/>
    <property type="project" value="TreeGrafter"/>
</dbReference>
<dbReference type="SUPFAM" id="SSF51445">
    <property type="entry name" value="(Trans)glycosidases"/>
    <property type="match status" value="1"/>
</dbReference>
<gene>
    <name evidence="2" type="primary">treY</name>
    <name evidence="2" type="ORF">FQ377_00450</name>
</gene>
<dbReference type="OrthoDB" id="9761577at2"/>
<name>A0A5D0XTY3_9MICC</name>
<proteinExistence type="predicted"/>